<evidence type="ECO:0000256" key="2">
    <source>
        <dbReference type="ARBA" id="ARBA00011738"/>
    </source>
</evidence>
<keyword evidence="7 14" id="KW-0863">Zinc-finger</keyword>
<dbReference type="AlphaFoldDB" id="A0A0A8E7H5"/>
<reference evidence="18 19" key="1">
    <citation type="submission" date="2014-12" db="EMBL/GenBank/DDBJ databases">
        <title>Complete genome sequence of Francisella guanzhouensis strain 08HL01032 isolated from air-conditioning system in China.</title>
        <authorList>
            <person name="Svensson D."/>
            <person name="Ohrman C."/>
            <person name="Backman S."/>
            <person name="Karlsson E."/>
            <person name="Nilsson E."/>
            <person name="Bystrom M."/>
            <person name="Larkeryd A."/>
            <person name="Stenberg P."/>
            <person name="Scholtz H.C."/>
            <person name="Forsman M."/>
            <person name="Sjodin A."/>
        </authorList>
    </citation>
    <scope>NUCLEOTIDE SEQUENCE [LARGE SCALE GENOMIC DNA]</scope>
    <source>
        <strain evidence="18 19">08HL01032</strain>
    </source>
</reference>
<evidence type="ECO:0000256" key="4">
    <source>
        <dbReference type="ARBA" id="ARBA00022705"/>
    </source>
</evidence>
<dbReference type="InterPro" id="IPR008971">
    <property type="entry name" value="HSP40/DnaJ_pept-bd"/>
</dbReference>
<dbReference type="PROSITE" id="PS50076">
    <property type="entry name" value="DNAJ_2"/>
    <property type="match status" value="1"/>
</dbReference>
<proteinExistence type="inferred from homology"/>
<dbReference type="Pfam" id="PF00226">
    <property type="entry name" value="DnaJ"/>
    <property type="match status" value="1"/>
</dbReference>
<dbReference type="FunFam" id="2.10.230.10:FF:000002">
    <property type="entry name" value="Molecular chaperone DnaJ"/>
    <property type="match status" value="1"/>
</dbReference>
<keyword evidence="19" id="KW-1185">Reference proteome</keyword>
<dbReference type="NCBIfam" id="TIGR02349">
    <property type="entry name" value="DnaJ_bact"/>
    <property type="match status" value="1"/>
</dbReference>
<evidence type="ECO:0000256" key="10">
    <source>
        <dbReference type="ARBA" id="ARBA00023186"/>
    </source>
</evidence>
<dbReference type="PANTHER" id="PTHR43096">
    <property type="entry name" value="DNAJ HOMOLOG 1, MITOCHONDRIAL-RELATED"/>
    <property type="match status" value="1"/>
</dbReference>
<dbReference type="GO" id="GO:0009408">
    <property type="term" value="P:response to heat"/>
    <property type="evidence" value="ECO:0007669"/>
    <property type="project" value="InterPro"/>
</dbReference>
<dbReference type="EMBL" id="CP010427">
    <property type="protein sequence ID" value="AJC49547.1"/>
    <property type="molecule type" value="Genomic_DNA"/>
</dbReference>
<dbReference type="NCBIfam" id="NF008035">
    <property type="entry name" value="PRK10767.1"/>
    <property type="match status" value="1"/>
</dbReference>
<dbReference type="InterPro" id="IPR001305">
    <property type="entry name" value="HSP_DnaJ_Cys-rich_dom"/>
</dbReference>
<dbReference type="HAMAP" id="MF_01152">
    <property type="entry name" value="DnaJ"/>
    <property type="match status" value="1"/>
</dbReference>
<dbReference type="FunFam" id="2.60.260.20:FF:000004">
    <property type="entry name" value="Molecular chaperone DnaJ"/>
    <property type="match status" value="1"/>
</dbReference>
<dbReference type="GO" id="GO:0051082">
    <property type="term" value="F:unfolded protein binding"/>
    <property type="evidence" value="ECO:0007669"/>
    <property type="project" value="UniProtKB-UniRule"/>
</dbReference>
<evidence type="ECO:0000256" key="15">
    <source>
        <dbReference type="PROSITE-ProRule" id="PRU00546"/>
    </source>
</evidence>
<dbReference type="GO" id="GO:0031072">
    <property type="term" value="F:heat shock protein binding"/>
    <property type="evidence" value="ECO:0007669"/>
    <property type="project" value="InterPro"/>
</dbReference>
<dbReference type="InterPro" id="IPR018253">
    <property type="entry name" value="DnaJ_domain_CS"/>
</dbReference>
<evidence type="ECO:0000256" key="3">
    <source>
        <dbReference type="ARBA" id="ARBA00022490"/>
    </source>
</evidence>
<feature type="repeat" description="CXXCXGXG motif" evidence="14">
    <location>
        <begin position="159"/>
        <end position="166"/>
    </location>
</feature>
<keyword evidence="4 14" id="KW-0235">DNA replication</keyword>
<dbReference type="Pfam" id="PF00684">
    <property type="entry name" value="DnaJ_CXXCXGXG"/>
    <property type="match status" value="1"/>
</dbReference>
<protein>
    <recommendedName>
        <fullName evidence="13 14">Chaperone protein DnaJ</fullName>
    </recommendedName>
</protein>
<dbReference type="PROSITE" id="PS51188">
    <property type="entry name" value="ZF_CR"/>
    <property type="match status" value="1"/>
</dbReference>
<dbReference type="SUPFAM" id="SSF57938">
    <property type="entry name" value="DnaJ/Hsp40 cysteine-rich domain"/>
    <property type="match status" value="1"/>
</dbReference>
<feature type="repeat" description="CXXCXGXG motif" evidence="14">
    <location>
        <begin position="143"/>
        <end position="150"/>
    </location>
</feature>
<comment type="cofactor">
    <cofactor evidence="14">
        <name>Zn(2+)</name>
        <dbReference type="ChEBI" id="CHEBI:29105"/>
    </cofactor>
    <text evidence="14">Binds 2 Zn(2+) ions per monomer.</text>
</comment>
<dbReference type="GO" id="GO:0006260">
    <property type="term" value="P:DNA replication"/>
    <property type="evidence" value="ECO:0007669"/>
    <property type="project" value="UniProtKB-KW"/>
</dbReference>
<feature type="binding site" evidence="14">
    <location>
        <position position="143"/>
    </location>
    <ligand>
        <name>Zn(2+)</name>
        <dbReference type="ChEBI" id="CHEBI:29105"/>
        <label>1</label>
    </ligand>
</feature>
<keyword evidence="9 14" id="KW-0346">Stress response</keyword>
<feature type="binding site" evidence="14">
    <location>
        <position position="181"/>
    </location>
    <ligand>
        <name>Zn(2+)</name>
        <dbReference type="ChEBI" id="CHEBI:29105"/>
        <label>2</label>
    </ligand>
</feature>
<evidence type="ECO:0000256" key="13">
    <source>
        <dbReference type="ARBA" id="ARBA00067609"/>
    </source>
</evidence>
<dbReference type="PRINTS" id="PR00625">
    <property type="entry name" value="JDOMAIN"/>
</dbReference>
<evidence type="ECO:0000256" key="6">
    <source>
        <dbReference type="ARBA" id="ARBA00022737"/>
    </source>
</evidence>
<evidence type="ECO:0000259" key="17">
    <source>
        <dbReference type="PROSITE" id="PS51188"/>
    </source>
</evidence>
<dbReference type="Gene3D" id="2.10.230.10">
    <property type="entry name" value="Heat shock protein DnaJ, cysteine-rich domain"/>
    <property type="match status" value="1"/>
</dbReference>
<dbReference type="FunFam" id="1.10.287.110:FF:000034">
    <property type="entry name" value="Chaperone protein DnaJ"/>
    <property type="match status" value="1"/>
</dbReference>
<dbReference type="SUPFAM" id="SSF46565">
    <property type="entry name" value="Chaperone J-domain"/>
    <property type="match status" value="1"/>
</dbReference>
<evidence type="ECO:0000313" key="18">
    <source>
        <dbReference type="EMBL" id="AJC49547.1"/>
    </source>
</evidence>
<dbReference type="CDD" id="cd10747">
    <property type="entry name" value="DnaJ_C"/>
    <property type="match status" value="1"/>
</dbReference>
<feature type="binding site" evidence="14">
    <location>
        <position position="195"/>
    </location>
    <ligand>
        <name>Zn(2+)</name>
        <dbReference type="ChEBI" id="CHEBI:29105"/>
        <label>1</label>
    </ligand>
</feature>
<evidence type="ECO:0000256" key="11">
    <source>
        <dbReference type="ARBA" id="ARBA00053423"/>
    </source>
</evidence>
<dbReference type="InterPro" id="IPR002939">
    <property type="entry name" value="DnaJ_C"/>
</dbReference>
<evidence type="ECO:0000256" key="5">
    <source>
        <dbReference type="ARBA" id="ARBA00022723"/>
    </source>
</evidence>
<dbReference type="OrthoDB" id="9779889at2"/>
<evidence type="ECO:0000256" key="8">
    <source>
        <dbReference type="ARBA" id="ARBA00022833"/>
    </source>
</evidence>
<dbReference type="InterPro" id="IPR036869">
    <property type="entry name" value="J_dom_sf"/>
</dbReference>
<dbReference type="RefSeq" id="WP_039125782.1">
    <property type="nucleotide sequence ID" value="NZ_CP010427.1"/>
</dbReference>
<comment type="subunit">
    <text evidence="2 14">Homodimer.</text>
</comment>
<evidence type="ECO:0000256" key="7">
    <source>
        <dbReference type="ARBA" id="ARBA00022771"/>
    </source>
</evidence>
<dbReference type="PANTHER" id="PTHR43096:SF48">
    <property type="entry name" value="CHAPERONE PROTEIN DNAJ"/>
    <property type="match status" value="1"/>
</dbReference>
<dbReference type="Proteomes" id="UP000031104">
    <property type="component" value="Chromosome"/>
</dbReference>
<comment type="domain">
    <text evidence="14">The J domain is necessary and sufficient to stimulate DnaK ATPase activity. Zinc center 1 plays an important role in the autonomous, DnaK-independent chaperone activity of DnaJ. Zinc center 2 is essential for interaction with DnaK and for DnaJ activity.</text>
</comment>
<evidence type="ECO:0000256" key="12">
    <source>
        <dbReference type="ARBA" id="ARBA00061004"/>
    </source>
</evidence>
<dbReference type="Gene3D" id="1.10.287.110">
    <property type="entry name" value="DnaJ domain"/>
    <property type="match status" value="1"/>
</dbReference>
<evidence type="ECO:0000256" key="1">
    <source>
        <dbReference type="ARBA" id="ARBA00004496"/>
    </source>
</evidence>
<sequence length="374" mass="41658">MQQKCYYEILNVSKTADDAEIKRSYRKLAMKYHPDRNPGDKEAEVKFKEISEAYEILSDKQRRARYDQFGHAGVNQQAGGGSAGGFGSFEDIFDTFFGGGPSRGSGRSRQSRGSDLEYTLEITLEEAFLGVEKEITIPRMSACDSCDGTGSKSKSKATCKACHGQGTIRRQQGFFAFEQTCPVCNGSGSNIADPCNDCYGSGKVKKDKTLKVKIPEGVDNGDRIRLQGEGDAGSNGSMNGDLFVQIIIKQHSLFERRDINLYCEMPISFTTACLGGEIKVPTLDGEIKLKVMPETQTDKVFRLREKGMKSLRGHRRGDLLCKVVVETPVNLNSEQKDLLKKFAESLGEDYQNKHSPKSKSWFDNVKDYAKKFFE</sequence>
<name>A0A0A8E7H5_9GAMM</name>
<comment type="function">
    <text evidence="11 14">Participates actively in the response to hyperosmotic and heat shock by preventing the aggregation of stress-denatured proteins and by disaggregating proteins, also in an autonomous, DnaK-independent fashion. Unfolded proteins bind initially to DnaJ; upon interaction with the DnaJ-bound protein, DnaK hydrolyzes its bound ATP, resulting in the formation of a stable complex. GrpE releases ADP from DnaK; ATP binding to DnaK triggers the release of the substrate protein, thus completing the reaction cycle. Several rounds of ATP-dependent interactions between DnaJ, DnaK and GrpE are required for fully efficient folding. Also involved, together with DnaK and GrpE, in the DNA replication of plasmids through activation of initiation proteins.</text>
</comment>
<dbReference type="PROSITE" id="PS00636">
    <property type="entry name" value="DNAJ_1"/>
    <property type="match status" value="1"/>
</dbReference>
<dbReference type="GO" id="GO:0042026">
    <property type="term" value="P:protein refolding"/>
    <property type="evidence" value="ECO:0007669"/>
    <property type="project" value="TreeGrafter"/>
</dbReference>
<feature type="binding site" evidence="14">
    <location>
        <position position="162"/>
    </location>
    <ligand>
        <name>Zn(2+)</name>
        <dbReference type="ChEBI" id="CHEBI:29105"/>
        <label>2</label>
    </ligand>
</feature>
<dbReference type="InterPro" id="IPR012724">
    <property type="entry name" value="DnaJ"/>
</dbReference>
<keyword evidence="6 14" id="KW-0677">Repeat</keyword>
<feature type="zinc finger region" description="CR-type" evidence="15">
    <location>
        <begin position="130"/>
        <end position="207"/>
    </location>
</feature>
<dbReference type="InterPro" id="IPR001623">
    <property type="entry name" value="DnaJ_domain"/>
</dbReference>
<dbReference type="CDD" id="cd10719">
    <property type="entry name" value="DnaJ_zf"/>
    <property type="match status" value="1"/>
</dbReference>
<dbReference type="Pfam" id="PF01556">
    <property type="entry name" value="DnaJ_C"/>
    <property type="match status" value="1"/>
</dbReference>
<evidence type="ECO:0000256" key="9">
    <source>
        <dbReference type="ARBA" id="ARBA00023016"/>
    </source>
</evidence>
<dbReference type="SUPFAM" id="SSF49493">
    <property type="entry name" value="HSP40/DnaJ peptide-binding domain"/>
    <property type="match status" value="2"/>
</dbReference>
<dbReference type="HOGENOM" id="CLU_017633_0_7_6"/>
<feature type="repeat" description="CXXCXGXG motif" evidence="14">
    <location>
        <begin position="181"/>
        <end position="188"/>
    </location>
</feature>
<dbReference type="InterPro" id="IPR036410">
    <property type="entry name" value="HSP_DnaJ_Cys-rich_dom_sf"/>
</dbReference>
<keyword evidence="10 14" id="KW-0143">Chaperone</keyword>
<feature type="binding site" evidence="14">
    <location>
        <position position="146"/>
    </location>
    <ligand>
        <name>Zn(2+)</name>
        <dbReference type="ChEBI" id="CHEBI:29105"/>
        <label>1</label>
    </ligand>
</feature>
<accession>A0A0A8E7H5</accession>
<feature type="repeat" description="CXXCXGXG motif" evidence="14">
    <location>
        <begin position="195"/>
        <end position="202"/>
    </location>
</feature>
<keyword evidence="3 14" id="KW-0963">Cytoplasm</keyword>
<feature type="domain" description="CR-type" evidence="17">
    <location>
        <begin position="130"/>
        <end position="207"/>
    </location>
</feature>
<dbReference type="GO" id="GO:0008270">
    <property type="term" value="F:zinc ion binding"/>
    <property type="evidence" value="ECO:0007669"/>
    <property type="project" value="UniProtKB-UniRule"/>
</dbReference>
<keyword evidence="5 14" id="KW-0479">Metal-binding</keyword>
<dbReference type="STRING" id="594679.SD28_04025"/>
<feature type="binding site" evidence="14">
    <location>
        <position position="159"/>
    </location>
    <ligand>
        <name>Zn(2+)</name>
        <dbReference type="ChEBI" id="CHEBI:29105"/>
        <label>2</label>
    </ligand>
</feature>
<evidence type="ECO:0000259" key="16">
    <source>
        <dbReference type="PROSITE" id="PS50076"/>
    </source>
</evidence>
<dbReference type="GO" id="GO:0005737">
    <property type="term" value="C:cytoplasm"/>
    <property type="evidence" value="ECO:0007669"/>
    <property type="project" value="UniProtKB-SubCell"/>
</dbReference>
<dbReference type="Gene3D" id="2.60.260.20">
    <property type="entry name" value="Urease metallochaperone UreE, N-terminal domain"/>
    <property type="match status" value="2"/>
</dbReference>
<dbReference type="GO" id="GO:0005524">
    <property type="term" value="F:ATP binding"/>
    <property type="evidence" value="ECO:0007669"/>
    <property type="project" value="InterPro"/>
</dbReference>
<feature type="domain" description="J" evidence="16">
    <location>
        <begin position="5"/>
        <end position="70"/>
    </location>
</feature>
<keyword evidence="8 14" id="KW-0862">Zinc</keyword>
<evidence type="ECO:0000313" key="19">
    <source>
        <dbReference type="Proteomes" id="UP000031104"/>
    </source>
</evidence>
<gene>
    <name evidence="14" type="primary">dnaJ</name>
    <name evidence="18" type="ORF">SD28_04025</name>
</gene>
<comment type="subcellular location">
    <subcellularLocation>
        <location evidence="1 14">Cytoplasm</location>
    </subcellularLocation>
</comment>
<dbReference type="KEGG" id="fgu:SD28_04025"/>
<organism evidence="18 19">
    <name type="scientific">Allofrancisella guangzhouensis</name>
    <dbReference type="NCBI Taxonomy" id="594679"/>
    <lineage>
        <taxon>Bacteria</taxon>
        <taxon>Pseudomonadati</taxon>
        <taxon>Pseudomonadota</taxon>
        <taxon>Gammaproteobacteria</taxon>
        <taxon>Thiotrichales</taxon>
        <taxon>Francisellaceae</taxon>
        <taxon>Allofrancisella</taxon>
    </lineage>
</organism>
<evidence type="ECO:0000256" key="14">
    <source>
        <dbReference type="HAMAP-Rule" id="MF_01152"/>
    </source>
</evidence>
<feature type="binding site" evidence="14">
    <location>
        <position position="198"/>
    </location>
    <ligand>
        <name>Zn(2+)</name>
        <dbReference type="ChEBI" id="CHEBI:29105"/>
        <label>1</label>
    </ligand>
</feature>
<feature type="binding site" evidence="14">
    <location>
        <position position="184"/>
    </location>
    <ligand>
        <name>Zn(2+)</name>
        <dbReference type="ChEBI" id="CHEBI:29105"/>
        <label>2</label>
    </ligand>
</feature>
<dbReference type="SMART" id="SM00271">
    <property type="entry name" value="DnaJ"/>
    <property type="match status" value="1"/>
</dbReference>
<comment type="similarity">
    <text evidence="12 14">Belongs to the DnaJ family.</text>
</comment>
<dbReference type="CDD" id="cd06257">
    <property type="entry name" value="DnaJ"/>
    <property type="match status" value="1"/>
</dbReference>